<gene>
    <name evidence="1" type="ORF">FB467_0084</name>
</gene>
<name>A0A542YLQ6_9MICO</name>
<dbReference type="Proteomes" id="UP000319516">
    <property type="component" value="Unassembled WGS sequence"/>
</dbReference>
<evidence type="ECO:0000313" key="2">
    <source>
        <dbReference type="Proteomes" id="UP000319516"/>
    </source>
</evidence>
<sequence>MSTGDARVGSVFFQTTDTSLAVALFSTGLGLEPVSPSEDYTDQEWVEFEGAVPIFVQRVPVLMTEDAAFGIQVGELTATAERLRRVGAFELSEAFEISPGAAALHVSGPGLQRLLVHE</sequence>
<dbReference type="RefSeq" id="WP_141783334.1">
    <property type="nucleotide sequence ID" value="NZ_BAAAIK010000008.1"/>
</dbReference>
<reference evidence="1 2" key="1">
    <citation type="submission" date="2019-06" db="EMBL/GenBank/DDBJ databases">
        <title>Sequencing the genomes of 1000 actinobacteria strains.</title>
        <authorList>
            <person name="Klenk H.-P."/>
        </authorList>
    </citation>
    <scope>NUCLEOTIDE SEQUENCE [LARGE SCALE GENOMIC DNA]</scope>
    <source>
        <strain evidence="1 2">DSM 12335</strain>
    </source>
</reference>
<evidence type="ECO:0000313" key="1">
    <source>
        <dbReference type="EMBL" id="TQL49020.1"/>
    </source>
</evidence>
<keyword evidence="2" id="KW-1185">Reference proteome</keyword>
<proteinExistence type="predicted"/>
<dbReference type="EMBL" id="VFOP01000001">
    <property type="protein sequence ID" value="TQL49020.1"/>
    <property type="molecule type" value="Genomic_DNA"/>
</dbReference>
<organism evidence="1 2">
    <name type="scientific">Ornithinicoccus hortensis</name>
    <dbReference type="NCBI Taxonomy" id="82346"/>
    <lineage>
        <taxon>Bacteria</taxon>
        <taxon>Bacillati</taxon>
        <taxon>Actinomycetota</taxon>
        <taxon>Actinomycetes</taxon>
        <taxon>Micrococcales</taxon>
        <taxon>Intrasporangiaceae</taxon>
        <taxon>Ornithinicoccus</taxon>
    </lineage>
</organism>
<protein>
    <recommendedName>
        <fullName evidence="3">VOC domain-containing protein</fullName>
    </recommendedName>
</protein>
<dbReference type="InterPro" id="IPR029068">
    <property type="entry name" value="Glyas_Bleomycin-R_OHBP_Dase"/>
</dbReference>
<dbReference type="SUPFAM" id="SSF54593">
    <property type="entry name" value="Glyoxalase/Bleomycin resistance protein/Dihydroxybiphenyl dioxygenase"/>
    <property type="match status" value="1"/>
</dbReference>
<accession>A0A542YLQ6</accession>
<evidence type="ECO:0008006" key="3">
    <source>
        <dbReference type="Google" id="ProtNLM"/>
    </source>
</evidence>
<dbReference type="AlphaFoldDB" id="A0A542YLQ6"/>
<comment type="caution">
    <text evidence="1">The sequence shown here is derived from an EMBL/GenBank/DDBJ whole genome shotgun (WGS) entry which is preliminary data.</text>
</comment>